<feature type="chain" id="PRO_5002311561" description="Cytochrome c-552/DMSO reductase-like haem-binding domain-containing protein" evidence="7">
    <location>
        <begin position="29"/>
        <end position="369"/>
    </location>
</feature>
<organism evidence="9">
    <name type="scientific">Araucaria cunninghamii</name>
    <name type="common">Hoop pine</name>
    <name type="synonym">Moreton Bay pine</name>
    <dbReference type="NCBI Taxonomy" id="56994"/>
    <lineage>
        <taxon>Eukaryota</taxon>
        <taxon>Viridiplantae</taxon>
        <taxon>Streptophyta</taxon>
        <taxon>Embryophyta</taxon>
        <taxon>Tracheophyta</taxon>
        <taxon>Spermatophyta</taxon>
        <taxon>Pinopsida</taxon>
        <taxon>Pinidae</taxon>
        <taxon>Conifers II</taxon>
        <taxon>Araucariales</taxon>
        <taxon>Araucariaceae</taxon>
        <taxon>Araucaria</taxon>
    </lineage>
</organism>
<dbReference type="PANTHER" id="PTHR36044">
    <property type="entry name" value="HEME BINDING PROTEIN"/>
    <property type="match status" value="1"/>
</dbReference>
<evidence type="ECO:0000256" key="7">
    <source>
        <dbReference type="SAM" id="SignalP"/>
    </source>
</evidence>
<evidence type="ECO:0000256" key="5">
    <source>
        <dbReference type="ARBA" id="ARBA00023004"/>
    </source>
</evidence>
<protein>
    <recommendedName>
        <fullName evidence="8">Cytochrome c-552/DMSO reductase-like haem-binding domain-containing protein</fullName>
    </recommendedName>
</protein>
<keyword evidence="2" id="KW-0349">Heme</keyword>
<dbReference type="InterPro" id="IPR019020">
    <property type="entry name" value="Cyt-c552/DMSO_Rdtase_haem-bd"/>
</dbReference>
<keyword evidence="6" id="KW-1133">Transmembrane helix</keyword>
<dbReference type="GO" id="GO:0020037">
    <property type="term" value="F:heme binding"/>
    <property type="evidence" value="ECO:0007669"/>
    <property type="project" value="InterPro"/>
</dbReference>
<dbReference type="AlphaFoldDB" id="A0A0D6R9N7"/>
<proteinExistence type="predicted"/>
<feature type="domain" description="Cytochrome c-552/DMSO reductase-like haem-binding" evidence="8">
    <location>
        <begin position="60"/>
        <end position="306"/>
    </location>
</feature>
<dbReference type="GO" id="GO:0046872">
    <property type="term" value="F:metal ion binding"/>
    <property type="evidence" value="ECO:0007669"/>
    <property type="project" value="UniProtKB-KW"/>
</dbReference>
<name>A0A0D6R9N7_ARACU</name>
<keyword evidence="7" id="KW-0732">Signal</keyword>
<keyword evidence="6" id="KW-0812">Transmembrane</keyword>
<keyword evidence="5" id="KW-0408">Iron</keyword>
<dbReference type="Gene3D" id="2.60.40.1190">
    <property type="match status" value="1"/>
</dbReference>
<keyword evidence="1" id="KW-0813">Transport</keyword>
<accession>A0A0D6R9N7</accession>
<dbReference type="PANTHER" id="PTHR36044:SF1">
    <property type="entry name" value="HEME BINDING PROTEIN"/>
    <property type="match status" value="1"/>
</dbReference>
<dbReference type="EMBL" id="GCKF01007899">
    <property type="protein sequence ID" value="JAG99123.1"/>
    <property type="molecule type" value="Transcribed_RNA"/>
</dbReference>
<dbReference type="Pfam" id="PF09459">
    <property type="entry name" value="EB_dh"/>
    <property type="match status" value="1"/>
</dbReference>
<evidence type="ECO:0000256" key="4">
    <source>
        <dbReference type="ARBA" id="ARBA00022982"/>
    </source>
</evidence>
<feature type="transmembrane region" description="Helical" evidence="6">
    <location>
        <begin position="335"/>
        <end position="355"/>
    </location>
</feature>
<evidence type="ECO:0000256" key="6">
    <source>
        <dbReference type="SAM" id="Phobius"/>
    </source>
</evidence>
<keyword evidence="4" id="KW-0249">Electron transport</keyword>
<evidence type="ECO:0000313" key="9">
    <source>
        <dbReference type="EMBL" id="JAG99123.1"/>
    </source>
</evidence>
<evidence type="ECO:0000256" key="2">
    <source>
        <dbReference type="ARBA" id="ARBA00022617"/>
    </source>
</evidence>
<evidence type="ECO:0000259" key="8">
    <source>
        <dbReference type="SMART" id="SM00887"/>
    </source>
</evidence>
<evidence type="ECO:0000256" key="1">
    <source>
        <dbReference type="ARBA" id="ARBA00022448"/>
    </source>
</evidence>
<evidence type="ECO:0000256" key="3">
    <source>
        <dbReference type="ARBA" id="ARBA00022723"/>
    </source>
</evidence>
<feature type="signal peptide" evidence="7">
    <location>
        <begin position="1"/>
        <end position="28"/>
    </location>
</feature>
<dbReference type="SMART" id="SM00887">
    <property type="entry name" value="EB_dh"/>
    <property type="match status" value="1"/>
</dbReference>
<keyword evidence="6" id="KW-0472">Membrane</keyword>
<reference evidence="9" key="1">
    <citation type="submission" date="2015-03" db="EMBL/GenBank/DDBJ databases">
        <title>A transcriptome of Araucaria cunninghamii, an australian fine timber species.</title>
        <authorList>
            <person name="Jing Yi C.J.Y."/>
            <person name="Yin San L.Y.S."/>
            <person name="Abdul Karim S.S."/>
            <person name="Wan Azmi N.N."/>
            <person name="Hercus R.R."/>
            <person name="Croft L.L."/>
        </authorList>
    </citation>
    <scope>NUCLEOTIDE SEQUENCE</scope>
    <source>
        <strain evidence="9">MI0301</strain>
        <tissue evidence="9">Leaf</tissue>
    </source>
</reference>
<dbReference type="CDD" id="cd00241">
    <property type="entry name" value="DOMON_like"/>
    <property type="match status" value="1"/>
</dbReference>
<sequence>MAKRTNKYMIAIAAIVMVVCHMIEGVQSHNEENGFHCDSDGDAKIVAEYMPGIVSLDGNPKEWGNIMGYSFPLLPALDPDIDKQYTAGEMTVKALHDGHNIFFLLQVPGAYRYVKGKSTRCPSVALMFQVGNHAAYHNMGDCKETSESCSSKSCHGHEVDIMHFSIGTAIPGRLYGANIIDNVKHTGADTFGHLVDLYAWNPHCRYLDGLGPEGNGNGTSSSAQNDWQGGWWHDSIDDSSGLLESASPYSSSGDDGTYAFEFARPLHTLDHLQQDVQFSIGQEHKFSAAFWYPVNENPWTGSSHYSVSCDWVTLEILPAEKDALSTTRAVNPLNVISLVLSLAAFCMSLFIVWSFRKGKAMPFTPIDHL</sequence>
<keyword evidence="3" id="KW-0479">Metal-binding</keyword>